<dbReference type="Gene3D" id="3.50.50.60">
    <property type="entry name" value="FAD/NAD(P)-binding domain"/>
    <property type="match status" value="2"/>
</dbReference>
<dbReference type="Proteomes" id="UP000282977">
    <property type="component" value="Unassembled WGS sequence"/>
</dbReference>
<accession>A0A437JCL1</accession>
<sequence length="362" mass="37349">MSKAPPVIVGGGPAGAAAAIALARSGVCATLLERLERMGDTICGGFLSWRTVERIAALGIDPASLGGHDVRTLALFIGAREWTAALPAPAMGLSRIRLDSALLDHAAAQGADVRRGVAVRAVEGTDLTLASGATLQPESLFLATGKTDLRGVNRDRGGSGSGADPELGLRLRLPQSAARARLIGGRIELHLFDRGYLGLVCQEDGSVNACMAVRKSRLQEADGKADDLFAQLAMASPALADRLTDMPCRVRIDAIGNVPYGWRARDTRPGLFRLGDQAAVIPSVAGEGVGIALASAQSAVAHWLENGAAGARLHQHAFAGRAAMPLLLAGLVKGLGSRPSLARALIGVPGATDIVARLTRLG</sequence>
<organism evidence="2 3">
    <name type="scientific">Sphingobium algorifonticola</name>
    <dbReference type="NCBI Taxonomy" id="2008318"/>
    <lineage>
        <taxon>Bacteria</taxon>
        <taxon>Pseudomonadati</taxon>
        <taxon>Pseudomonadota</taxon>
        <taxon>Alphaproteobacteria</taxon>
        <taxon>Sphingomonadales</taxon>
        <taxon>Sphingomonadaceae</taxon>
        <taxon>Sphingobium</taxon>
    </lineage>
</organism>
<dbReference type="EMBL" id="RZUL01000001">
    <property type="protein sequence ID" value="RVT43631.1"/>
    <property type="molecule type" value="Genomic_DNA"/>
</dbReference>
<dbReference type="Pfam" id="PF01494">
    <property type="entry name" value="FAD_binding_3"/>
    <property type="match status" value="1"/>
</dbReference>
<protein>
    <recommendedName>
        <fullName evidence="1">FAD-binding domain-containing protein</fullName>
    </recommendedName>
</protein>
<dbReference type="RefSeq" id="WP_127689171.1">
    <property type="nucleotide sequence ID" value="NZ_RZUL01000001.1"/>
</dbReference>
<reference evidence="2 3" key="1">
    <citation type="submission" date="2019-01" db="EMBL/GenBank/DDBJ databases">
        <authorList>
            <person name="Chen W.-M."/>
        </authorList>
    </citation>
    <scope>NUCLEOTIDE SEQUENCE [LARGE SCALE GENOMIC DNA]</scope>
    <source>
        <strain evidence="2 3">TLA-22</strain>
    </source>
</reference>
<name>A0A437JCL1_9SPHN</name>
<dbReference type="PANTHER" id="PTHR42685:SF22">
    <property type="entry name" value="CONDITIONED MEDIUM FACTOR RECEPTOR 1"/>
    <property type="match status" value="1"/>
</dbReference>
<dbReference type="PRINTS" id="PR00469">
    <property type="entry name" value="PNDRDTASEII"/>
</dbReference>
<gene>
    <name evidence="2" type="ORF">ENE74_03205</name>
</gene>
<evidence type="ECO:0000313" key="3">
    <source>
        <dbReference type="Proteomes" id="UP000282977"/>
    </source>
</evidence>
<dbReference type="InterPro" id="IPR036188">
    <property type="entry name" value="FAD/NAD-bd_sf"/>
</dbReference>
<dbReference type="GO" id="GO:0071949">
    <property type="term" value="F:FAD binding"/>
    <property type="evidence" value="ECO:0007669"/>
    <property type="project" value="InterPro"/>
</dbReference>
<keyword evidence="3" id="KW-1185">Reference proteome</keyword>
<dbReference type="PRINTS" id="PR00368">
    <property type="entry name" value="FADPNR"/>
</dbReference>
<dbReference type="InterPro" id="IPR002938">
    <property type="entry name" value="FAD-bd"/>
</dbReference>
<evidence type="ECO:0000313" key="2">
    <source>
        <dbReference type="EMBL" id="RVT43631.1"/>
    </source>
</evidence>
<comment type="caution">
    <text evidence="2">The sequence shown here is derived from an EMBL/GenBank/DDBJ whole genome shotgun (WGS) entry which is preliminary data.</text>
</comment>
<dbReference type="SUPFAM" id="SSF51905">
    <property type="entry name" value="FAD/NAD(P)-binding domain"/>
    <property type="match status" value="1"/>
</dbReference>
<dbReference type="PANTHER" id="PTHR42685">
    <property type="entry name" value="GERANYLGERANYL DIPHOSPHATE REDUCTASE"/>
    <property type="match status" value="1"/>
</dbReference>
<feature type="domain" description="FAD-binding" evidence="1">
    <location>
        <begin position="7"/>
        <end position="124"/>
    </location>
</feature>
<proteinExistence type="predicted"/>
<evidence type="ECO:0000259" key="1">
    <source>
        <dbReference type="Pfam" id="PF01494"/>
    </source>
</evidence>
<dbReference type="InterPro" id="IPR050407">
    <property type="entry name" value="Geranylgeranyl_reductase"/>
</dbReference>
<dbReference type="OrthoDB" id="5652862at2"/>
<dbReference type="AlphaFoldDB" id="A0A437JCL1"/>